<feature type="region of interest" description="Disordered" evidence="1">
    <location>
        <begin position="15"/>
        <end position="41"/>
    </location>
</feature>
<accession>A0AAN1WGC2</accession>
<dbReference type="Proteomes" id="UP001320119">
    <property type="component" value="Chromosome"/>
</dbReference>
<protein>
    <submittedName>
        <fullName evidence="2">Uncharacterized protein</fullName>
    </submittedName>
</protein>
<sequence length="131" mass="14810">MMRYTVYPTQALQAPTISPSLVPNPSRPCDNDADPKPVEQPQTLPLTTLLKQHAPKISARKANNILREHGLLMTLYRPSLSHFDSYRKINVLTAKGLKFGRNNRSPVHPIQTSPTYYPSMFAQLCRLCHLS</sequence>
<keyword evidence="3" id="KW-1185">Reference proteome</keyword>
<dbReference type="RefSeq" id="WP_236986565.1">
    <property type="nucleotide sequence ID" value="NZ_AP023086.1"/>
</dbReference>
<proteinExistence type="predicted"/>
<organism evidence="2 3">
    <name type="scientific">Marinagarivorans cellulosilyticus</name>
    <dbReference type="NCBI Taxonomy" id="2721545"/>
    <lineage>
        <taxon>Bacteria</taxon>
        <taxon>Pseudomonadati</taxon>
        <taxon>Pseudomonadota</taxon>
        <taxon>Gammaproteobacteria</taxon>
        <taxon>Cellvibrionales</taxon>
        <taxon>Cellvibrionaceae</taxon>
        <taxon>Marinagarivorans</taxon>
    </lineage>
</organism>
<evidence type="ECO:0000256" key="1">
    <source>
        <dbReference type="SAM" id="MobiDB-lite"/>
    </source>
</evidence>
<dbReference type="KEGG" id="marq:MARGE09_P1291"/>
<gene>
    <name evidence="2" type="ORF">MARGE09_P1291</name>
</gene>
<dbReference type="EMBL" id="AP023086">
    <property type="protein sequence ID" value="BCD97091.1"/>
    <property type="molecule type" value="Genomic_DNA"/>
</dbReference>
<evidence type="ECO:0000313" key="3">
    <source>
        <dbReference type="Proteomes" id="UP001320119"/>
    </source>
</evidence>
<dbReference type="AlphaFoldDB" id="A0AAN1WGC2"/>
<evidence type="ECO:0000313" key="2">
    <source>
        <dbReference type="EMBL" id="BCD97091.1"/>
    </source>
</evidence>
<name>A0AAN1WGC2_9GAMM</name>
<reference evidence="2 3" key="1">
    <citation type="journal article" date="2022" name="IScience">
        <title>An ultrasensitive nanofiber-based assay for enzymatic hydrolysis and deep-sea microbial degradation of cellulose.</title>
        <authorList>
            <person name="Tsudome M."/>
            <person name="Tachioka M."/>
            <person name="Miyazaki M."/>
            <person name="Uchimura K."/>
            <person name="Tsuda M."/>
            <person name="Takaki Y."/>
            <person name="Deguchi S."/>
        </authorList>
    </citation>
    <scope>NUCLEOTIDE SEQUENCE [LARGE SCALE GENOMIC DNA]</scope>
    <source>
        <strain evidence="2 3">GE09</strain>
    </source>
</reference>